<dbReference type="GeneID" id="98181464"/>
<feature type="transmembrane region" description="Helical" evidence="8">
    <location>
        <begin position="363"/>
        <end position="382"/>
    </location>
</feature>
<comment type="caution">
    <text evidence="9">The sequence shown here is derived from an EMBL/GenBank/DDBJ whole genome shotgun (WGS) entry which is preliminary data.</text>
</comment>
<evidence type="ECO:0000256" key="2">
    <source>
        <dbReference type="ARBA" id="ARBA00010487"/>
    </source>
</evidence>
<feature type="compositionally biased region" description="Gly residues" evidence="7">
    <location>
        <begin position="727"/>
        <end position="736"/>
    </location>
</feature>
<feature type="transmembrane region" description="Helical" evidence="8">
    <location>
        <begin position="45"/>
        <end position="66"/>
    </location>
</feature>
<name>A0ABQ0GS03_9PEZI</name>
<feature type="transmembrane region" description="Helical" evidence="8">
    <location>
        <begin position="513"/>
        <end position="531"/>
    </location>
</feature>
<organism evidence="9 10">
    <name type="scientific">Madurella fahalii</name>
    <dbReference type="NCBI Taxonomy" id="1157608"/>
    <lineage>
        <taxon>Eukaryota</taxon>
        <taxon>Fungi</taxon>
        <taxon>Dikarya</taxon>
        <taxon>Ascomycota</taxon>
        <taxon>Pezizomycotina</taxon>
        <taxon>Sordariomycetes</taxon>
        <taxon>Sordariomycetidae</taxon>
        <taxon>Sordariales</taxon>
        <taxon>Sordariales incertae sedis</taxon>
        <taxon>Madurella</taxon>
    </lineage>
</organism>
<dbReference type="PANTHER" id="PTHR21355">
    <property type="entry name" value="G-PROTEIN COUPLED RECEPTOR-ASSOCIATED PROTEIN LMBRD2"/>
    <property type="match status" value="1"/>
</dbReference>
<keyword evidence="5 8" id="KW-0472">Membrane</keyword>
<accession>A0ABQ0GS03</accession>
<feature type="transmembrane region" description="Helical" evidence="8">
    <location>
        <begin position="462"/>
        <end position="489"/>
    </location>
</feature>
<dbReference type="InterPro" id="IPR051584">
    <property type="entry name" value="GPCR-associated_LMBR1"/>
</dbReference>
<gene>
    <name evidence="9" type="ORF">MFIFM68171_10722</name>
</gene>
<feature type="compositionally biased region" description="Low complexity" evidence="7">
    <location>
        <begin position="603"/>
        <end position="622"/>
    </location>
</feature>
<comment type="subcellular location">
    <subcellularLocation>
        <location evidence="1">Membrane</location>
        <topology evidence="1">Multi-pass membrane protein</topology>
    </subcellularLocation>
</comment>
<keyword evidence="6" id="KW-0175">Coiled coil</keyword>
<feature type="transmembrane region" description="Helical" evidence="8">
    <location>
        <begin position="168"/>
        <end position="189"/>
    </location>
</feature>
<reference evidence="9 10" key="1">
    <citation type="submission" date="2024-09" db="EMBL/GenBank/DDBJ databases">
        <title>Itraconazole resistance in Madurella fahalii resulting from another homologue of gene encoding cytochrome P450 14-alpha sterol demethylase (CYP51).</title>
        <authorList>
            <person name="Yoshioka I."/>
            <person name="Fahal A.H."/>
            <person name="Kaneko S."/>
            <person name="Yaguchi T."/>
        </authorList>
    </citation>
    <scope>NUCLEOTIDE SEQUENCE [LARGE SCALE GENOMIC DNA]</scope>
    <source>
        <strain evidence="9 10">IFM 68171</strain>
    </source>
</reference>
<feature type="transmembrane region" description="Helical" evidence="8">
    <location>
        <begin position="136"/>
        <end position="156"/>
    </location>
</feature>
<dbReference type="RefSeq" id="XP_070922242.1">
    <property type="nucleotide sequence ID" value="XM_071066141.1"/>
</dbReference>
<feature type="compositionally biased region" description="Gly residues" evidence="7">
    <location>
        <begin position="745"/>
        <end position="758"/>
    </location>
</feature>
<feature type="transmembrane region" description="Helical" evidence="8">
    <location>
        <begin position="420"/>
        <end position="441"/>
    </location>
</feature>
<keyword evidence="4 8" id="KW-1133">Transmembrane helix</keyword>
<feature type="coiled-coil region" evidence="6">
    <location>
        <begin position="210"/>
        <end position="237"/>
    </location>
</feature>
<evidence type="ECO:0000256" key="7">
    <source>
        <dbReference type="SAM" id="MobiDB-lite"/>
    </source>
</evidence>
<feature type="transmembrane region" description="Helical" evidence="8">
    <location>
        <begin position="12"/>
        <end position="33"/>
    </location>
</feature>
<evidence type="ECO:0000256" key="5">
    <source>
        <dbReference type="ARBA" id="ARBA00023136"/>
    </source>
</evidence>
<feature type="transmembrane region" description="Helical" evidence="8">
    <location>
        <begin position="95"/>
        <end position="115"/>
    </location>
</feature>
<feature type="region of interest" description="Disordered" evidence="7">
    <location>
        <begin position="603"/>
        <end position="669"/>
    </location>
</feature>
<protein>
    <recommendedName>
        <fullName evidence="11">Lysosomal cobalamin transporter</fullName>
    </recommendedName>
</protein>
<evidence type="ECO:0000256" key="8">
    <source>
        <dbReference type="SAM" id="Phobius"/>
    </source>
</evidence>
<evidence type="ECO:0000256" key="4">
    <source>
        <dbReference type="ARBA" id="ARBA00022989"/>
    </source>
</evidence>
<comment type="similarity">
    <text evidence="2">Belongs to the LIMR family.</text>
</comment>
<evidence type="ECO:0000256" key="1">
    <source>
        <dbReference type="ARBA" id="ARBA00004141"/>
    </source>
</evidence>
<keyword evidence="10" id="KW-1185">Reference proteome</keyword>
<evidence type="ECO:0008006" key="11">
    <source>
        <dbReference type="Google" id="ProtNLM"/>
    </source>
</evidence>
<evidence type="ECO:0000256" key="6">
    <source>
        <dbReference type="SAM" id="Coils"/>
    </source>
</evidence>
<sequence>MVEIATVSPSPVASQVFAIISLFCISAIVLLILRYYLPLRTTPAFLLVPVFFALCLPASMVLLVPIDLASSAMVDDIDARGIWLDPRALRVSWRITYWLTFALTWFILPILAEYSDSGCREPKAKVLDSLRANAQYYAIVFGSGALVLVYVLISYGHFSDSLKSTAMALAYCWGLVLAIYLMGHGLVAIPRRLFRNANISGRLRRIQSRAPKVHEKMEDAEMDLEDLELQVAELSRRKGGSVSLFQDWVEELVDMTNLPESQPGRPAVVRGSGNQSALPNVITEKYLADLTRRLVRAKHARSRYVSEWNRLLEDAVKTQAILDSAASRKLDLGKPSPHAGFWDRHSLLTPYTRFLLHYHLVPYFYVALATILSLASVCIVWSEVVKGLLPQLSVIRYSVVHHRRQAGNGDGGAEKGQVGFAGQVIAALWMVYMCAAALISVTEVKVWRGRALVRRNTAHESAFWYAGQVARLSVPLTYNFMTFLGAGIYKDTVFYHFLGQLINLTPLGERFDYLFPAFILLPVCATLFGLYGKVKRVVGFGGWGVLDYGDEEEDQGEPGGASGGVFGGSYGTGSWREGRDLIERELNGTSAAIRGRRADVASRLAASSSSPSGSGSGSTRSAPVLTIPGRRDRRDGGPTTPFGTSPSAGGGVAAAGRRPLANTSARRVGAARPGVVLEPEDDDENFFEALGHRFRNTVETFDTPKWMRDIGQGIKKPKWMGGHEAGDGAGGSGSEGGNSDVRRWFGGGGGGGEGRIRL</sequence>
<dbReference type="EMBL" id="BAAFSV010000006">
    <property type="protein sequence ID" value="GAB1320512.1"/>
    <property type="molecule type" value="Genomic_DNA"/>
</dbReference>
<evidence type="ECO:0000313" key="10">
    <source>
        <dbReference type="Proteomes" id="UP001628179"/>
    </source>
</evidence>
<keyword evidence="3 8" id="KW-0812">Transmembrane</keyword>
<proteinExistence type="inferred from homology"/>
<feature type="region of interest" description="Disordered" evidence="7">
    <location>
        <begin position="715"/>
        <end position="758"/>
    </location>
</feature>
<evidence type="ECO:0000313" key="9">
    <source>
        <dbReference type="EMBL" id="GAB1320512.1"/>
    </source>
</evidence>
<dbReference type="PANTHER" id="PTHR21355:SF0">
    <property type="entry name" value="G-PROTEIN COUPLED RECEPTOR-ASSOCIATED PROTEIN LMBRD2"/>
    <property type="match status" value="1"/>
</dbReference>
<dbReference type="InterPro" id="IPR006876">
    <property type="entry name" value="LMBR1-like_membr_prot"/>
</dbReference>
<dbReference type="Proteomes" id="UP001628179">
    <property type="component" value="Unassembled WGS sequence"/>
</dbReference>
<dbReference type="Pfam" id="PF04791">
    <property type="entry name" value="LMBR1"/>
    <property type="match status" value="1"/>
</dbReference>
<evidence type="ECO:0000256" key="3">
    <source>
        <dbReference type="ARBA" id="ARBA00022692"/>
    </source>
</evidence>